<dbReference type="EC" id="2.8.2.-" evidence="9"/>
<evidence type="ECO:0000313" key="10">
    <source>
        <dbReference type="EMBL" id="ELT88562.1"/>
    </source>
</evidence>
<dbReference type="PANTHER" id="PTHR12137:SF54">
    <property type="entry name" value="CARBOHYDRATE SULFOTRANSFERASE"/>
    <property type="match status" value="1"/>
</dbReference>
<dbReference type="InterPro" id="IPR027417">
    <property type="entry name" value="P-loop_NTPase"/>
</dbReference>
<keyword evidence="5" id="KW-1133">Transmembrane helix</keyword>
<protein>
    <recommendedName>
        <fullName evidence="9">Carbohydrate sulfotransferase</fullName>
        <ecNumber evidence="9">2.8.2.-</ecNumber>
    </recommendedName>
</protein>
<evidence type="ECO:0000256" key="6">
    <source>
        <dbReference type="ARBA" id="ARBA00023034"/>
    </source>
</evidence>
<evidence type="ECO:0000256" key="7">
    <source>
        <dbReference type="ARBA" id="ARBA00023136"/>
    </source>
</evidence>
<dbReference type="InterPro" id="IPR018011">
    <property type="entry name" value="Carb_sulfotrans_8-10"/>
</dbReference>
<feature type="non-terminal residue" evidence="10">
    <location>
        <position position="1"/>
    </location>
</feature>
<dbReference type="Proteomes" id="UP000014760">
    <property type="component" value="Unassembled WGS sequence"/>
</dbReference>
<keyword evidence="9" id="KW-0119">Carbohydrate metabolism</keyword>
<keyword evidence="12" id="KW-1185">Reference proteome</keyword>
<gene>
    <name evidence="10" type="ORF">CAPTEDRAFT_37836</name>
</gene>
<dbReference type="EMBL" id="AMQN01003434">
    <property type="status" value="NOT_ANNOTATED_CDS"/>
    <property type="molecule type" value="Genomic_DNA"/>
</dbReference>
<evidence type="ECO:0000256" key="1">
    <source>
        <dbReference type="ARBA" id="ARBA00004323"/>
    </source>
</evidence>
<dbReference type="SUPFAM" id="SSF52540">
    <property type="entry name" value="P-loop containing nucleoside triphosphate hydrolases"/>
    <property type="match status" value="1"/>
</dbReference>
<reference evidence="11" key="3">
    <citation type="submission" date="2015-06" db="UniProtKB">
        <authorList>
            <consortium name="EnsemblMetazoa"/>
        </authorList>
    </citation>
    <scope>IDENTIFICATION</scope>
</reference>
<dbReference type="AlphaFoldDB" id="R7TAQ1"/>
<keyword evidence="6 9" id="KW-0333">Golgi apparatus</keyword>
<keyword evidence="3 9" id="KW-0808">Transferase</keyword>
<reference evidence="10 12" key="2">
    <citation type="journal article" date="2013" name="Nature">
        <title>Insights into bilaterian evolution from three spiralian genomes.</title>
        <authorList>
            <person name="Simakov O."/>
            <person name="Marletaz F."/>
            <person name="Cho S.J."/>
            <person name="Edsinger-Gonzales E."/>
            <person name="Havlak P."/>
            <person name="Hellsten U."/>
            <person name="Kuo D.H."/>
            <person name="Larsson T."/>
            <person name="Lv J."/>
            <person name="Arendt D."/>
            <person name="Savage R."/>
            <person name="Osoegawa K."/>
            <person name="de Jong P."/>
            <person name="Grimwood J."/>
            <person name="Chapman J.A."/>
            <person name="Shapiro H."/>
            <person name="Aerts A."/>
            <person name="Otillar R.P."/>
            <person name="Terry A.Y."/>
            <person name="Boore J.L."/>
            <person name="Grigoriev I.V."/>
            <person name="Lindberg D.R."/>
            <person name="Seaver E.C."/>
            <person name="Weisblat D.A."/>
            <person name="Putnam N.H."/>
            <person name="Rokhsar D.S."/>
        </authorList>
    </citation>
    <scope>NUCLEOTIDE SEQUENCE</scope>
    <source>
        <strain evidence="10 12">I ESC-2004</strain>
    </source>
</reference>
<dbReference type="EMBL" id="KB311801">
    <property type="protein sequence ID" value="ELT88562.1"/>
    <property type="molecule type" value="Genomic_DNA"/>
</dbReference>
<dbReference type="HOGENOM" id="CLU_043398_0_0_1"/>
<evidence type="ECO:0000256" key="4">
    <source>
        <dbReference type="ARBA" id="ARBA00022692"/>
    </source>
</evidence>
<accession>R7TAQ1</accession>
<keyword evidence="8 9" id="KW-0325">Glycoprotein</keyword>
<organism evidence="10">
    <name type="scientific">Capitella teleta</name>
    <name type="common">Polychaete worm</name>
    <dbReference type="NCBI Taxonomy" id="283909"/>
    <lineage>
        <taxon>Eukaryota</taxon>
        <taxon>Metazoa</taxon>
        <taxon>Spiralia</taxon>
        <taxon>Lophotrochozoa</taxon>
        <taxon>Annelida</taxon>
        <taxon>Polychaeta</taxon>
        <taxon>Sedentaria</taxon>
        <taxon>Scolecida</taxon>
        <taxon>Capitellidae</taxon>
        <taxon>Capitella</taxon>
    </lineage>
</organism>
<dbReference type="Pfam" id="PF03567">
    <property type="entry name" value="Sulfotransfer_2"/>
    <property type="match status" value="1"/>
</dbReference>
<proteinExistence type="inferred from homology"/>
<reference evidence="12" key="1">
    <citation type="submission" date="2012-12" db="EMBL/GenBank/DDBJ databases">
        <authorList>
            <person name="Hellsten U."/>
            <person name="Grimwood J."/>
            <person name="Chapman J.A."/>
            <person name="Shapiro H."/>
            <person name="Aerts A."/>
            <person name="Otillar R.P."/>
            <person name="Terry A.Y."/>
            <person name="Boore J.L."/>
            <person name="Simakov O."/>
            <person name="Marletaz F."/>
            <person name="Cho S.-J."/>
            <person name="Edsinger-Gonzales E."/>
            <person name="Havlak P."/>
            <person name="Kuo D.-H."/>
            <person name="Larsson T."/>
            <person name="Lv J."/>
            <person name="Arendt D."/>
            <person name="Savage R."/>
            <person name="Osoegawa K."/>
            <person name="de Jong P."/>
            <person name="Lindberg D.R."/>
            <person name="Seaver E.C."/>
            <person name="Weisblat D.A."/>
            <person name="Putnam N.H."/>
            <person name="Grigoriev I.V."/>
            <person name="Rokhsar D.S."/>
        </authorList>
    </citation>
    <scope>NUCLEOTIDE SEQUENCE</scope>
    <source>
        <strain evidence="12">I ESC-2004</strain>
    </source>
</reference>
<dbReference type="OrthoDB" id="2019940at2759"/>
<dbReference type="EnsemblMetazoa" id="CapteT37836">
    <property type="protein sequence ID" value="CapteP37836"/>
    <property type="gene ID" value="CapteG37836"/>
</dbReference>
<dbReference type="STRING" id="283909.R7TAQ1"/>
<evidence type="ECO:0000256" key="3">
    <source>
        <dbReference type="ARBA" id="ARBA00022679"/>
    </source>
</evidence>
<dbReference type="GO" id="GO:0000139">
    <property type="term" value="C:Golgi membrane"/>
    <property type="evidence" value="ECO:0007669"/>
    <property type="project" value="UniProtKB-SubCell"/>
</dbReference>
<sequence length="247" mass="28596">FVVDTKHKIVLCQVPKAAGSFWRTMFVKGTGELDEDEEEDFNVHRQNELKEIGLEFLHKFDPTKQERILSTYLKVMTVRHPMDRAVSAYIDKFVASKLRDPIIKCIDHINKNYRDEKSQIKLNKGINTIPSGVTIQDFVNLALDPTSPYNPHWDMAFNLCHPCAIQYDYVIRTETIAEDAKYILDILSQGLDAPLELEIVHTRSNNTVDDVVDPTFAKVIESFEKIPKYQLEQLKEVYKHDMEAFGY</sequence>
<dbReference type="GO" id="GO:0016051">
    <property type="term" value="P:carbohydrate biosynthetic process"/>
    <property type="evidence" value="ECO:0007669"/>
    <property type="project" value="InterPro"/>
</dbReference>
<evidence type="ECO:0000256" key="2">
    <source>
        <dbReference type="ARBA" id="ARBA00006339"/>
    </source>
</evidence>
<comment type="similarity">
    <text evidence="2 9">Belongs to the sulfotransferase 2 family.</text>
</comment>
<evidence type="ECO:0000313" key="12">
    <source>
        <dbReference type="Proteomes" id="UP000014760"/>
    </source>
</evidence>
<dbReference type="PANTHER" id="PTHR12137">
    <property type="entry name" value="CARBOHYDRATE SULFOTRANSFERASE"/>
    <property type="match status" value="1"/>
</dbReference>
<evidence type="ECO:0000256" key="9">
    <source>
        <dbReference type="RuleBase" id="RU364020"/>
    </source>
</evidence>
<keyword evidence="9" id="KW-0735">Signal-anchor</keyword>
<evidence type="ECO:0000256" key="5">
    <source>
        <dbReference type="ARBA" id="ARBA00022989"/>
    </source>
</evidence>
<evidence type="ECO:0000313" key="11">
    <source>
        <dbReference type="EnsemblMetazoa" id="CapteP37836"/>
    </source>
</evidence>
<feature type="non-terminal residue" evidence="10">
    <location>
        <position position="247"/>
    </location>
</feature>
<keyword evidence="4" id="KW-0812">Transmembrane</keyword>
<dbReference type="InterPro" id="IPR005331">
    <property type="entry name" value="Sulfotransferase"/>
</dbReference>
<name>R7TAQ1_CAPTE</name>
<keyword evidence="7" id="KW-0472">Membrane</keyword>
<dbReference type="OMA" id="HRIAYCA"/>
<dbReference type="GO" id="GO:0008146">
    <property type="term" value="F:sulfotransferase activity"/>
    <property type="evidence" value="ECO:0007669"/>
    <property type="project" value="InterPro"/>
</dbReference>
<evidence type="ECO:0000256" key="8">
    <source>
        <dbReference type="ARBA" id="ARBA00023180"/>
    </source>
</evidence>
<comment type="subcellular location">
    <subcellularLocation>
        <location evidence="1 9">Golgi apparatus membrane</location>
        <topology evidence="1 9">Single-pass type II membrane protein</topology>
    </subcellularLocation>
</comment>